<keyword evidence="1" id="KW-0812">Transmembrane</keyword>
<feature type="transmembrane region" description="Helical" evidence="1">
    <location>
        <begin position="127"/>
        <end position="149"/>
    </location>
</feature>
<keyword evidence="1" id="KW-1133">Transmembrane helix</keyword>
<keyword evidence="1" id="KW-0472">Membrane</keyword>
<evidence type="ECO:0000256" key="1">
    <source>
        <dbReference type="SAM" id="Phobius"/>
    </source>
</evidence>
<reference evidence="2 3" key="1">
    <citation type="submission" date="2015-06" db="EMBL/GenBank/DDBJ databases">
        <title>Draft genome sequence of the purine-degrading Clostridium cylindrosporum HC-1 (DSM 605).</title>
        <authorList>
            <person name="Poehlein A."/>
            <person name="Schiel-Bengelsdorf B."/>
            <person name="Bengelsdorf F."/>
            <person name="Daniel R."/>
            <person name="Duerre P."/>
        </authorList>
    </citation>
    <scope>NUCLEOTIDE SEQUENCE [LARGE SCALE GENOMIC DNA]</scope>
    <source>
        <strain evidence="2 3">DSM 605</strain>
    </source>
</reference>
<dbReference type="EMBL" id="LFVU01000004">
    <property type="protein sequence ID" value="KMT22830.1"/>
    <property type="molecule type" value="Genomic_DNA"/>
</dbReference>
<dbReference type="Proteomes" id="UP000036756">
    <property type="component" value="Unassembled WGS sequence"/>
</dbReference>
<gene>
    <name evidence="2" type="ORF">CLCY_5c00690</name>
</gene>
<evidence type="ECO:0000313" key="3">
    <source>
        <dbReference type="Proteomes" id="UP000036756"/>
    </source>
</evidence>
<dbReference type="RefSeq" id="WP_048569564.1">
    <property type="nucleotide sequence ID" value="NZ_LFVU01000004.1"/>
</dbReference>
<protein>
    <submittedName>
        <fullName evidence="2">Uncharacterized protein</fullName>
    </submittedName>
</protein>
<proteinExistence type="predicted"/>
<comment type="caution">
    <text evidence="2">The sequence shown here is derived from an EMBL/GenBank/DDBJ whole genome shotgun (WGS) entry which is preliminary data.</text>
</comment>
<dbReference type="AlphaFoldDB" id="A0A0J8D9U7"/>
<dbReference type="OrthoDB" id="1903858at2"/>
<keyword evidence="3" id="KW-1185">Reference proteome</keyword>
<sequence>MYCTNCGKKSMEGDRFCAFCGNSIIQYFSLEESENDYVEVNPSYSDEVHLNVKGKITQVIMPRVKVDSIESQLEPLVDVKKTECVGEGLESDEGGVLDIKIPAINKEQSPSKRSSPRRKRSKAKKKALRKMITVICLTLLTVCTAYLGYSFVIKSVEGSVNPDVIINNSK</sequence>
<dbReference type="PATRIC" id="fig|1121307.3.peg.2002"/>
<organism evidence="2 3">
    <name type="scientific">Clostridium cylindrosporum DSM 605</name>
    <dbReference type="NCBI Taxonomy" id="1121307"/>
    <lineage>
        <taxon>Bacteria</taxon>
        <taxon>Bacillati</taxon>
        <taxon>Bacillota</taxon>
        <taxon>Clostridia</taxon>
        <taxon>Eubacteriales</taxon>
        <taxon>Clostridiaceae</taxon>
        <taxon>Clostridium</taxon>
    </lineage>
</organism>
<name>A0A0J8D9U7_CLOCY</name>
<accession>A0A0J8D9U7</accession>
<evidence type="ECO:0000313" key="2">
    <source>
        <dbReference type="EMBL" id="KMT22830.1"/>
    </source>
</evidence>